<dbReference type="InterPro" id="IPR020846">
    <property type="entry name" value="MFS_dom"/>
</dbReference>
<dbReference type="Gene3D" id="1.20.1250.20">
    <property type="entry name" value="MFS general substrate transporter like domains"/>
    <property type="match status" value="1"/>
</dbReference>
<dbReference type="NCBIfam" id="TIGR00879">
    <property type="entry name" value="SP"/>
    <property type="match status" value="1"/>
</dbReference>
<feature type="transmembrane region" description="Helical" evidence="9">
    <location>
        <begin position="376"/>
        <end position="394"/>
    </location>
</feature>
<feature type="transmembrane region" description="Helical" evidence="9">
    <location>
        <begin position="158"/>
        <end position="183"/>
    </location>
</feature>
<dbReference type="PANTHER" id="PTHR48022:SF52">
    <property type="entry name" value="SUGAR TRANSPORTER, PUTATIVE-RELATED"/>
    <property type="match status" value="1"/>
</dbReference>
<dbReference type="GO" id="GO:0016020">
    <property type="term" value="C:membrane"/>
    <property type="evidence" value="ECO:0007669"/>
    <property type="project" value="UniProtKB-SubCell"/>
</dbReference>
<feature type="transmembrane region" description="Helical" evidence="9">
    <location>
        <begin position="189"/>
        <end position="210"/>
    </location>
</feature>
<reference evidence="11" key="1">
    <citation type="submission" date="2021-10" db="EMBL/GenBank/DDBJ databases">
        <authorList>
            <person name="Piombo E."/>
        </authorList>
    </citation>
    <scope>NUCLEOTIDE SEQUENCE</scope>
</reference>
<dbReference type="InterPro" id="IPR036259">
    <property type="entry name" value="MFS_trans_sf"/>
</dbReference>
<comment type="subcellular location">
    <subcellularLocation>
        <location evidence="1">Membrane</location>
        <topology evidence="1">Multi-pass membrane protein</topology>
    </subcellularLocation>
</comment>
<gene>
    <name evidence="11" type="ORF">CBYS24578_00013422</name>
</gene>
<keyword evidence="4 9" id="KW-0812">Transmembrane</keyword>
<dbReference type="SUPFAM" id="SSF103473">
    <property type="entry name" value="MFS general substrate transporter"/>
    <property type="match status" value="1"/>
</dbReference>
<dbReference type="InterPro" id="IPR050360">
    <property type="entry name" value="MFS_Sugar_Transporters"/>
</dbReference>
<dbReference type="InterPro" id="IPR005828">
    <property type="entry name" value="MFS_sugar_transport-like"/>
</dbReference>
<feature type="domain" description="Major facilitator superfamily (MFS) profile" evidence="10">
    <location>
        <begin position="31"/>
        <end position="468"/>
    </location>
</feature>
<evidence type="ECO:0000256" key="5">
    <source>
        <dbReference type="ARBA" id="ARBA00022989"/>
    </source>
</evidence>
<keyword evidence="5 9" id="KW-1133">Transmembrane helix</keyword>
<evidence type="ECO:0000259" key="10">
    <source>
        <dbReference type="PROSITE" id="PS50850"/>
    </source>
</evidence>
<dbReference type="PROSITE" id="PS00216">
    <property type="entry name" value="SUGAR_TRANSPORT_1"/>
    <property type="match status" value="2"/>
</dbReference>
<dbReference type="OrthoDB" id="6133115at2759"/>
<organism evidence="11 12">
    <name type="scientific">Clonostachys byssicola</name>
    <dbReference type="NCBI Taxonomy" id="160290"/>
    <lineage>
        <taxon>Eukaryota</taxon>
        <taxon>Fungi</taxon>
        <taxon>Dikarya</taxon>
        <taxon>Ascomycota</taxon>
        <taxon>Pezizomycotina</taxon>
        <taxon>Sordariomycetes</taxon>
        <taxon>Hypocreomycetidae</taxon>
        <taxon>Hypocreales</taxon>
        <taxon>Bionectriaceae</taxon>
        <taxon>Clonostachys</taxon>
    </lineage>
</organism>
<sequence length="524" mass="57883">MSSESGTYADLPNNTDKSWWKDPGLRKNVFHIAGLCVCPFYLGYDSALLTGLQALPYWKDYFGHPTGTTLGLITASISFPTVITSFFASWVAEKYGRRWAVWIGTALIIVGGIVNGLANSLAMLIIARVIIGAGGGMTKVVAVALLHEIAHPRLRPLAASIFYSLYYSGSILAAWLTFGTLYIKSDWSWRFPALVQVLGPVIVLSMTITMPESPRWLVKSDQAAKALDILANYHANGDSLDPLVQYEYREIVDAIEQENLSNRVSYLDFFRNEPNRRRLAVLVAISLGQNWIGNGIISYYLSPILNTVGITDPTQIVGINGGLQIFNLVMALGASMCIERIGRRPLWLASTFGIMCSNACIMGLSAGFAINKTQALGVAVIPFLYIFYGFYDIAWTPLPYSYSSEILPFSMRTKGMAIFVATQNIGAAFNQFVNPIALQAIAWKYYGVYLIVEAAYLVFMWFYFPETKQKTIEEVSVIFDKYGKGGKAKDLQVNAMDQARAAGKDTAEHVEFSTGEGKKSTEQK</sequence>
<evidence type="ECO:0000256" key="2">
    <source>
        <dbReference type="ARBA" id="ARBA00010992"/>
    </source>
</evidence>
<dbReference type="AlphaFoldDB" id="A0A9N9UQC3"/>
<dbReference type="PROSITE" id="PS00217">
    <property type="entry name" value="SUGAR_TRANSPORT_2"/>
    <property type="match status" value="1"/>
</dbReference>
<evidence type="ECO:0000256" key="4">
    <source>
        <dbReference type="ARBA" id="ARBA00022692"/>
    </source>
</evidence>
<comment type="caution">
    <text evidence="11">The sequence shown here is derived from an EMBL/GenBank/DDBJ whole genome shotgun (WGS) entry which is preliminary data.</text>
</comment>
<protein>
    <recommendedName>
        <fullName evidence="10">Major facilitator superfamily (MFS) profile domain-containing protein</fullName>
    </recommendedName>
</protein>
<evidence type="ECO:0000256" key="1">
    <source>
        <dbReference type="ARBA" id="ARBA00004141"/>
    </source>
</evidence>
<dbReference type="InterPro" id="IPR005829">
    <property type="entry name" value="Sugar_transporter_CS"/>
</dbReference>
<dbReference type="InterPro" id="IPR003663">
    <property type="entry name" value="Sugar/inositol_transpt"/>
</dbReference>
<accession>A0A9N9UQC3</accession>
<keyword evidence="12" id="KW-1185">Reference proteome</keyword>
<dbReference type="PANTHER" id="PTHR48022">
    <property type="entry name" value="PLASTIDIC GLUCOSE TRANSPORTER 4"/>
    <property type="match status" value="1"/>
</dbReference>
<feature type="transmembrane region" description="Helical" evidence="9">
    <location>
        <begin position="69"/>
        <end position="92"/>
    </location>
</feature>
<feature type="region of interest" description="Disordered" evidence="8">
    <location>
        <begin position="502"/>
        <end position="524"/>
    </location>
</feature>
<feature type="transmembrane region" description="Helical" evidence="9">
    <location>
        <begin position="415"/>
        <end position="433"/>
    </location>
</feature>
<dbReference type="GO" id="GO:0005351">
    <property type="term" value="F:carbohydrate:proton symporter activity"/>
    <property type="evidence" value="ECO:0007669"/>
    <property type="project" value="TreeGrafter"/>
</dbReference>
<evidence type="ECO:0000256" key="3">
    <source>
        <dbReference type="ARBA" id="ARBA00022448"/>
    </source>
</evidence>
<feature type="transmembrane region" description="Helical" evidence="9">
    <location>
        <begin position="279"/>
        <end position="301"/>
    </location>
</feature>
<evidence type="ECO:0000313" key="12">
    <source>
        <dbReference type="Proteomes" id="UP000754883"/>
    </source>
</evidence>
<evidence type="ECO:0000256" key="7">
    <source>
        <dbReference type="RuleBase" id="RU003346"/>
    </source>
</evidence>
<feature type="transmembrane region" description="Helical" evidence="9">
    <location>
        <begin position="445"/>
        <end position="464"/>
    </location>
</feature>
<keyword evidence="3 7" id="KW-0813">Transport</keyword>
<feature type="transmembrane region" description="Helical" evidence="9">
    <location>
        <begin position="99"/>
        <end position="118"/>
    </location>
</feature>
<proteinExistence type="inferred from homology"/>
<name>A0A9N9UQC3_9HYPO</name>
<feature type="transmembrane region" description="Helical" evidence="9">
    <location>
        <begin position="124"/>
        <end position="146"/>
    </location>
</feature>
<feature type="transmembrane region" description="Helical" evidence="9">
    <location>
        <begin position="29"/>
        <end position="49"/>
    </location>
</feature>
<feature type="transmembrane region" description="Helical" evidence="9">
    <location>
        <begin position="346"/>
        <end position="370"/>
    </location>
</feature>
<comment type="similarity">
    <text evidence="2 7">Belongs to the major facilitator superfamily. Sugar transporter (TC 2.A.1.1) family.</text>
</comment>
<evidence type="ECO:0000256" key="6">
    <source>
        <dbReference type="ARBA" id="ARBA00023136"/>
    </source>
</evidence>
<dbReference type="Pfam" id="PF00083">
    <property type="entry name" value="Sugar_tr"/>
    <property type="match status" value="1"/>
</dbReference>
<evidence type="ECO:0000313" key="11">
    <source>
        <dbReference type="EMBL" id="CAG9994410.1"/>
    </source>
</evidence>
<feature type="transmembrane region" description="Helical" evidence="9">
    <location>
        <begin position="313"/>
        <end position="334"/>
    </location>
</feature>
<keyword evidence="6 9" id="KW-0472">Membrane</keyword>
<evidence type="ECO:0000256" key="9">
    <source>
        <dbReference type="SAM" id="Phobius"/>
    </source>
</evidence>
<dbReference type="EMBL" id="CABFNO020001527">
    <property type="protein sequence ID" value="CAG9994410.1"/>
    <property type="molecule type" value="Genomic_DNA"/>
</dbReference>
<dbReference type="Proteomes" id="UP000754883">
    <property type="component" value="Unassembled WGS sequence"/>
</dbReference>
<dbReference type="PROSITE" id="PS50850">
    <property type="entry name" value="MFS"/>
    <property type="match status" value="1"/>
</dbReference>
<dbReference type="PRINTS" id="PR00171">
    <property type="entry name" value="SUGRTRNSPORT"/>
</dbReference>
<evidence type="ECO:0000256" key="8">
    <source>
        <dbReference type="SAM" id="MobiDB-lite"/>
    </source>
</evidence>
<dbReference type="FunFam" id="1.20.1250.20:FF:000117">
    <property type="entry name" value="MFS hexose transporter"/>
    <property type="match status" value="1"/>
</dbReference>